<proteinExistence type="predicted"/>
<feature type="region of interest" description="Disordered" evidence="1">
    <location>
        <begin position="60"/>
        <end position="96"/>
    </location>
</feature>
<name>A0A7J7J400_BUGNE</name>
<evidence type="ECO:0000256" key="1">
    <source>
        <dbReference type="SAM" id="MobiDB-lite"/>
    </source>
</evidence>
<dbReference type="PANTHER" id="PTHR33244:SF3">
    <property type="entry name" value="PEPTIDASE A2 DOMAIN-CONTAINING PROTEIN"/>
    <property type="match status" value="1"/>
</dbReference>
<gene>
    <name evidence="2" type="ORF">EB796_021237</name>
</gene>
<sequence>MLKPQVPAALPLLQQRQSHQKEMYDKRAKDLKPLVGGDKVLVRAGDQQVWNKATVLARSSQPRSYIADSEGSQLRRNRTQLKSVPSSSDPVLDADLQEDQSKVTTAVATEGHVDVGKPTTIPRTPEPTPTRSAQATRGTLPSRYVQFDMN</sequence>
<protein>
    <submittedName>
        <fullName evidence="2">Uncharacterized protein</fullName>
    </submittedName>
</protein>
<feature type="region of interest" description="Disordered" evidence="1">
    <location>
        <begin position="109"/>
        <end position="141"/>
    </location>
</feature>
<dbReference type="PANTHER" id="PTHR33244">
    <property type="entry name" value="INTEGRASE CATALYTIC DOMAIN-CONTAINING PROTEIN-RELATED"/>
    <property type="match status" value="1"/>
</dbReference>
<feature type="compositionally biased region" description="Polar residues" evidence="1">
    <location>
        <begin position="70"/>
        <end position="89"/>
    </location>
</feature>
<dbReference type="EMBL" id="VXIV02003173">
    <property type="protein sequence ID" value="KAF6020434.1"/>
    <property type="molecule type" value="Genomic_DNA"/>
</dbReference>
<dbReference type="AlphaFoldDB" id="A0A7J7J400"/>
<dbReference type="Proteomes" id="UP000593567">
    <property type="component" value="Unassembled WGS sequence"/>
</dbReference>
<evidence type="ECO:0000313" key="3">
    <source>
        <dbReference type="Proteomes" id="UP000593567"/>
    </source>
</evidence>
<dbReference type="OrthoDB" id="6764948at2759"/>
<evidence type="ECO:0000313" key="2">
    <source>
        <dbReference type="EMBL" id="KAF6020434.1"/>
    </source>
</evidence>
<accession>A0A7J7J400</accession>
<comment type="caution">
    <text evidence="2">The sequence shown here is derived from an EMBL/GenBank/DDBJ whole genome shotgun (WGS) entry which is preliminary data.</text>
</comment>
<organism evidence="2 3">
    <name type="scientific">Bugula neritina</name>
    <name type="common">Brown bryozoan</name>
    <name type="synonym">Sertularia neritina</name>
    <dbReference type="NCBI Taxonomy" id="10212"/>
    <lineage>
        <taxon>Eukaryota</taxon>
        <taxon>Metazoa</taxon>
        <taxon>Spiralia</taxon>
        <taxon>Lophotrochozoa</taxon>
        <taxon>Bryozoa</taxon>
        <taxon>Gymnolaemata</taxon>
        <taxon>Cheilostomatida</taxon>
        <taxon>Flustrina</taxon>
        <taxon>Buguloidea</taxon>
        <taxon>Bugulidae</taxon>
        <taxon>Bugula</taxon>
    </lineage>
</organism>
<keyword evidence="3" id="KW-1185">Reference proteome</keyword>
<reference evidence="2" key="1">
    <citation type="submission" date="2020-06" db="EMBL/GenBank/DDBJ databases">
        <title>Draft genome of Bugula neritina, a colonial animal packing powerful symbionts and potential medicines.</title>
        <authorList>
            <person name="Rayko M."/>
        </authorList>
    </citation>
    <scope>NUCLEOTIDE SEQUENCE [LARGE SCALE GENOMIC DNA]</scope>
    <source>
        <strain evidence="2">Kwan_BN1</strain>
    </source>
</reference>